<name>A0A6M3JSE6_9ZZZZ</name>
<dbReference type="CDD" id="cd11537">
    <property type="entry name" value="NTP-PPase_RS21-C6_like"/>
    <property type="match status" value="1"/>
</dbReference>
<keyword evidence="1" id="KW-0378">Hydrolase</keyword>
<dbReference type="GO" id="GO:0047429">
    <property type="term" value="F:nucleoside triphosphate diphosphatase activity"/>
    <property type="evidence" value="ECO:0007669"/>
    <property type="project" value="InterPro"/>
</dbReference>
<dbReference type="SUPFAM" id="SSF101386">
    <property type="entry name" value="all-alpha NTP pyrophosphatases"/>
    <property type="match status" value="1"/>
</dbReference>
<dbReference type="PANTHER" id="PTHR46523:SF1">
    <property type="entry name" value="DCTP PYROPHOSPHATASE 1"/>
    <property type="match status" value="1"/>
</dbReference>
<protein>
    <submittedName>
        <fullName evidence="1">Putative nucleotide pyrophosphohydrolase domain-containing protein</fullName>
    </submittedName>
</protein>
<proteinExistence type="predicted"/>
<reference evidence="1" key="1">
    <citation type="submission" date="2020-03" db="EMBL/GenBank/DDBJ databases">
        <title>The deep terrestrial virosphere.</title>
        <authorList>
            <person name="Holmfeldt K."/>
            <person name="Nilsson E."/>
            <person name="Simone D."/>
            <person name="Lopez-Fernandez M."/>
            <person name="Wu X."/>
            <person name="de Brujin I."/>
            <person name="Lundin D."/>
            <person name="Andersson A."/>
            <person name="Bertilsson S."/>
            <person name="Dopson M."/>
        </authorList>
    </citation>
    <scope>NUCLEOTIDE SEQUENCE</scope>
    <source>
        <strain evidence="1">MM415A02929</strain>
    </source>
</reference>
<gene>
    <name evidence="1" type="ORF">MM415A02929_0013</name>
</gene>
<organism evidence="1">
    <name type="scientific">viral metagenome</name>
    <dbReference type="NCBI Taxonomy" id="1070528"/>
    <lineage>
        <taxon>unclassified sequences</taxon>
        <taxon>metagenomes</taxon>
        <taxon>organismal metagenomes</taxon>
    </lineage>
</organism>
<evidence type="ECO:0000313" key="1">
    <source>
        <dbReference type="EMBL" id="QJA72091.1"/>
    </source>
</evidence>
<dbReference type="AlphaFoldDB" id="A0A6M3JSE6"/>
<dbReference type="PIRSF" id="PIRSF029826">
    <property type="entry name" value="UCP029826_pph"/>
    <property type="match status" value="1"/>
</dbReference>
<dbReference type="InterPro" id="IPR025984">
    <property type="entry name" value="DCTPP"/>
</dbReference>
<dbReference type="EMBL" id="MT141923">
    <property type="protein sequence ID" value="QJA72091.1"/>
    <property type="molecule type" value="Genomic_DNA"/>
</dbReference>
<dbReference type="InterPro" id="IPR052555">
    <property type="entry name" value="dCTP_Pyrophosphatase"/>
</dbReference>
<sequence length="114" mass="13167">MKSSKIIPIRSKPARDLDSIEKLIHQIVTFRERRGWHLVHNPKDLAISISLEANELLELFQWRRTAKSLDRVEEELADILIYALTLAHDLGMDPGRAITRKLLKNGKKYPIKSS</sequence>
<dbReference type="Pfam" id="PF12643">
    <property type="entry name" value="MazG-like"/>
    <property type="match status" value="1"/>
</dbReference>
<dbReference type="Gene3D" id="1.10.287.1080">
    <property type="entry name" value="MazG-like"/>
    <property type="match status" value="1"/>
</dbReference>
<accession>A0A6M3JSE6</accession>
<dbReference type="GO" id="GO:0009143">
    <property type="term" value="P:nucleoside triphosphate catabolic process"/>
    <property type="evidence" value="ECO:0007669"/>
    <property type="project" value="InterPro"/>
</dbReference>
<dbReference type="PANTHER" id="PTHR46523">
    <property type="entry name" value="DCTP PYROPHOSPHATASE 1"/>
    <property type="match status" value="1"/>
</dbReference>